<keyword evidence="5" id="KW-0272">Extracellular matrix</keyword>
<dbReference type="InterPro" id="IPR000152">
    <property type="entry name" value="EGF-type_Asp/Asn_hydroxyl_site"/>
</dbReference>
<evidence type="ECO:0000256" key="11">
    <source>
        <dbReference type="ARBA" id="ARBA00023163"/>
    </source>
</evidence>
<evidence type="ECO:0000256" key="7">
    <source>
        <dbReference type="ARBA" id="ARBA00022729"/>
    </source>
</evidence>
<dbReference type="InterPro" id="IPR036773">
    <property type="entry name" value="TB_dom_sf"/>
</dbReference>
<protein>
    <recommendedName>
        <fullName evidence="3">Regulatory protein zeste</fullName>
    </recommendedName>
</protein>
<dbReference type="PROSITE" id="PS01187">
    <property type="entry name" value="EGF_CA"/>
    <property type="match status" value="1"/>
</dbReference>
<evidence type="ECO:0000256" key="1">
    <source>
        <dbReference type="ARBA" id="ARBA00004498"/>
    </source>
</evidence>
<evidence type="ECO:0000256" key="13">
    <source>
        <dbReference type="ARBA" id="ARBA00025466"/>
    </source>
</evidence>
<dbReference type="Pfam" id="PF07645">
    <property type="entry name" value="EGF_CA"/>
    <property type="match status" value="2"/>
</dbReference>
<evidence type="ECO:0000256" key="5">
    <source>
        <dbReference type="ARBA" id="ARBA00022530"/>
    </source>
</evidence>
<dbReference type="SUPFAM" id="SSF57581">
    <property type="entry name" value="TB module/8-cys domain"/>
    <property type="match status" value="1"/>
</dbReference>
<dbReference type="PROSITE" id="PS51364">
    <property type="entry name" value="TB"/>
    <property type="match status" value="1"/>
</dbReference>
<dbReference type="SMART" id="SM00179">
    <property type="entry name" value="EGF_CA"/>
    <property type="match status" value="2"/>
</dbReference>
<dbReference type="GO" id="GO:0005509">
    <property type="term" value="F:calcium ion binding"/>
    <property type="evidence" value="ECO:0007669"/>
    <property type="project" value="InterPro"/>
</dbReference>
<dbReference type="InterPro" id="IPR049883">
    <property type="entry name" value="NOTCH1_EGF-like"/>
</dbReference>
<evidence type="ECO:0000313" key="17">
    <source>
        <dbReference type="EMBL" id="CAH0559247.1"/>
    </source>
</evidence>
<dbReference type="PANTHER" id="PTHR24040:SF13">
    <property type="entry name" value="FIBROPELLIN-1"/>
    <property type="match status" value="1"/>
</dbReference>
<comment type="caution">
    <text evidence="14">Lacks conserved residue(s) required for the propagation of feature annotation.</text>
</comment>
<keyword evidence="9" id="KW-0805">Transcription regulation</keyword>
<feature type="domain" description="EGF-like" evidence="15">
    <location>
        <begin position="208"/>
        <end position="249"/>
    </location>
</feature>
<dbReference type="InterPro" id="IPR051145">
    <property type="entry name" value="GAS-SHBG-PROS"/>
</dbReference>
<dbReference type="InterPro" id="IPR000742">
    <property type="entry name" value="EGF"/>
</dbReference>
<dbReference type="Gene3D" id="3.90.290.10">
    <property type="entry name" value="TGF-beta binding (TB) domain"/>
    <property type="match status" value="1"/>
</dbReference>
<dbReference type="PROSITE" id="PS50026">
    <property type="entry name" value="EGF_3"/>
    <property type="match status" value="2"/>
</dbReference>
<dbReference type="InterPro" id="IPR017878">
    <property type="entry name" value="TB_dom"/>
</dbReference>
<comment type="subunit">
    <text evidence="2">Self-associates forming complexes of several hundred monomers.</text>
</comment>
<feature type="domain" description="EGF-like" evidence="15">
    <location>
        <begin position="250"/>
        <end position="290"/>
    </location>
</feature>
<evidence type="ECO:0000313" key="18">
    <source>
        <dbReference type="Proteomes" id="UP001154078"/>
    </source>
</evidence>
<dbReference type="InterPro" id="IPR001881">
    <property type="entry name" value="EGF-like_Ca-bd_dom"/>
</dbReference>
<name>A0A9P0BAH9_BRAAE</name>
<evidence type="ECO:0000259" key="15">
    <source>
        <dbReference type="PROSITE" id="PS50026"/>
    </source>
</evidence>
<dbReference type="InterPro" id="IPR001005">
    <property type="entry name" value="SANT/Myb"/>
</dbReference>
<evidence type="ECO:0000256" key="2">
    <source>
        <dbReference type="ARBA" id="ARBA00011764"/>
    </source>
</evidence>
<keyword evidence="6 14" id="KW-0245">EGF-like domain</keyword>
<keyword evidence="11" id="KW-0804">Transcription</keyword>
<dbReference type="FunFam" id="2.10.25.10:FF:000003">
    <property type="entry name" value="fibrillin-1 isoform X1"/>
    <property type="match status" value="1"/>
</dbReference>
<feature type="domain" description="TB" evidence="16">
    <location>
        <begin position="147"/>
        <end position="190"/>
    </location>
</feature>
<evidence type="ECO:0000256" key="9">
    <source>
        <dbReference type="ARBA" id="ARBA00023015"/>
    </source>
</evidence>
<dbReference type="EMBL" id="OV121137">
    <property type="protein sequence ID" value="CAH0559247.1"/>
    <property type="molecule type" value="Genomic_DNA"/>
</dbReference>
<sequence length="296" mass="33324">MDRRNPRAANFSLKEERILLALIKKYRHIIESKELNKDSNRTKCNAWQVITKEFNSFTDNMYSPRDVASLKNKYFNLKKRTKAMLRQDLRNSNGLGENSQRLSSADEIEEMIKVQYVWILARMEEDVSDLIDVRACMDSPEAIVKTGPCYSGVKGALCVNQLEGVVCTKTLCCATVGKAWGHPCEHCPSRLECETGFLKNQKTGECVDINECEAIPHLCLGGQCVNTIGSFTCDCLPGQARNPDTNRCDDRNECEDENVCRDGRCVNTDGAFFCLCNPGFIQSQDKKFCIGKDGKQ</sequence>
<evidence type="ECO:0000256" key="4">
    <source>
        <dbReference type="ARBA" id="ARBA00022525"/>
    </source>
</evidence>
<evidence type="ECO:0000256" key="10">
    <source>
        <dbReference type="ARBA" id="ARBA00023157"/>
    </source>
</evidence>
<dbReference type="SMART" id="SM00717">
    <property type="entry name" value="SANT"/>
    <property type="match status" value="1"/>
</dbReference>
<evidence type="ECO:0000256" key="3">
    <source>
        <dbReference type="ARBA" id="ARBA00016807"/>
    </source>
</evidence>
<dbReference type="InterPro" id="IPR028002">
    <property type="entry name" value="Myb_DNA-bind_5"/>
</dbReference>
<evidence type="ECO:0000256" key="14">
    <source>
        <dbReference type="PROSITE-ProRule" id="PRU00076"/>
    </source>
</evidence>
<reference evidence="17" key="1">
    <citation type="submission" date="2021-12" db="EMBL/GenBank/DDBJ databases">
        <authorList>
            <person name="King R."/>
        </authorList>
    </citation>
    <scope>NUCLEOTIDE SEQUENCE</scope>
</reference>
<keyword evidence="4" id="KW-0964">Secreted</keyword>
<keyword evidence="10" id="KW-1015">Disulfide bond</keyword>
<keyword evidence="12" id="KW-0325">Glycoprotein</keyword>
<keyword evidence="8" id="KW-0677">Repeat</keyword>
<dbReference type="PROSITE" id="PS01186">
    <property type="entry name" value="EGF_2"/>
    <property type="match status" value="1"/>
</dbReference>
<keyword evidence="18" id="KW-1185">Reference proteome</keyword>
<dbReference type="AlphaFoldDB" id="A0A9P0BAH9"/>
<dbReference type="PROSITE" id="PS00010">
    <property type="entry name" value="ASX_HYDROXYL"/>
    <property type="match status" value="2"/>
</dbReference>
<dbReference type="SUPFAM" id="SSF57184">
    <property type="entry name" value="Growth factor receptor domain"/>
    <property type="match status" value="1"/>
</dbReference>
<dbReference type="FunFam" id="2.10.25.10:FF:000096">
    <property type="entry name" value="Putative fibrillin 2"/>
    <property type="match status" value="1"/>
</dbReference>
<dbReference type="CDD" id="cd00054">
    <property type="entry name" value="EGF_CA"/>
    <property type="match status" value="2"/>
</dbReference>
<gene>
    <name evidence="17" type="ORF">MELIAE_LOCUS9371</name>
</gene>
<dbReference type="Pfam" id="PF13873">
    <property type="entry name" value="Myb_DNA-bind_5"/>
    <property type="match status" value="1"/>
</dbReference>
<dbReference type="Gene3D" id="2.10.25.10">
    <property type="entry name" value="Laminin"/>
    <property type="match status" value="2"/>
</dbReference>
<evidence type="ECO:0000256" key="12">
    <source>
        <dbReference type="ARBA" id="ARBA00023180"/>
    </source>
</evidence>
<evidence type="ECO:0000259" key="16">
    <source>
        <dbReference type="PROSITE" id="PS51364"/>
    </source>
</evidence>
<dbReference type="OrthoDB" id="10045365at2759"/>
<dbReference type="PANTHER" id="PTHR24040">
    <property type="entry name" value="LAMININ G-LIKE DOMAIN-CONTAINING PROTEIN"/>
    <property type="match status" value="1"/>
</dbReference>
<proteinExistence type="predicted"/>
<dbReference type="Proteomes" id="UP001154078">
    <property type="component" value="Chromosome 6"/>
</dbReference>
<comment type="subcellular location">
    <subcellularLocation>
        <location evidence="1">Secreted</location>
        <location evidence="1">Extracellular space</location>
        <location evidence="1">Extracellular matrix</location>
    </subcellularLocation>
</comment>
<keyword evidence="7" id="KW-0732">Signal</keyword>
<dbReference type="Pfam" id="PF00683">
    <property type="entry name" value="TB"/>
    <property type="match status" value="1"/>
</dbReference>
<evidence type="ECO:0000256" key="6">
    <source>
        <dbReference type="ARBA" id="ARBA00022536"/>
    </source>
</evidence>
<evidence type="ECO:0000256" key="8">
    <source>
        <dbReference type="ARBA" id="ARBA00022737"/>
    </source>
</evidence>
<dbReference type="InterPro" id="IPR018097">
    <property type="entry name" value="EGF_Ca-bd_CS"/>
</dbReference>
<comment type="function">
    <text evidence="13">Involved in transvection phenomena (= synapsis-dependent gene expression), where the synaptic pairing of chromosomes carrying genes with which zeste interacts influences the expression of these genes. Zeste binds to DNA and stimulates transcription from a nearby promoter.</text>
</comment>
<dbReference type="SMART" id="SM00181">
    <property type="entry name" value="EGF"/>
    <property type="match status" value="2"/>
</dbReference>
<organism evidence="17 18">
    <name type="scientific">Brassicogethes aeneus</name>
    <name type="common">Rape pollen beetle</name>
    <name type="synonym">Meligethes aeneus</name>
    <dbReference type="NCBI Taxonomy" id="1431903"/>
    <lineage>
        <taxon>Eukaryota</taxon>
        <taxon>Metazoa</taxon>
        <taxon>Ecdysozoa</taxon>
        <taxon>Arthropoda</taxon>
        <taxon>Hexapoda</taxon>
        <taxon>Insecta</taxon>
        <taxon>Pterygota</taxon>
        <taxon>Neoptera</taxon>
        <taxon>Endopterygota</taxon>
        <taxon>Coleoptera</taxon>
        <taxon>Polyphaga</taxon>
        <taxon>Cucujiformia</taxon>
        <taxon>Nitidulidae</taxon>
        <taxon>Meligethinae</taxon>
        <taxon>Brassicogethes</taxon>
    </lineage>
</organism>
<accession>A0A9P0BAH9</accession>
<dbReference type="InterPro" id="IPR009030">
    <property type="entry name" value="Growth_fac_rcpt_cys_sf"/>
</dbReference>